<keyword evidence="7 8" id="KW-0472">Membrane</keyword>
<feature type="transmembrane region" description="Helical" evidence="8">
    <location>
        <begin position="28"/>
        <end position="45"/>
    </location>
</feature>
<organism evidence="9 10">
    <name type="scientific">Leuconostoc garlicum</name>
    <dbReference type="NCBI Taxonomy" id="255248"/>
    <lineage>
        <taxon>Bacteria</taxon>
        <taxon>Bacillati</taxon>
        <taxon>Bacillota</taxon>
        <taxon>Bacilli</taxon>
        <taxon>Lactobacillales</taxon>
        <taxon>Lactobacillaceae</taxon>
        <taxon>Leuconostoc</taxon>
    </lineage>
</organism>
<feature type="transmembrane region" description="Helical" evidence="8">
    <location>
        <begin position="51"/>
        <end position="72"/>
    </location>
</feature>
<name>A0ABM6HSF3_9LACO</name>
<protein>
    <submittedName>
        <fullName evidence="9">Exosortase family protein XrtG</fullName>
    </submittedName>
</protein>
<keyword evidence="4 8" id="KW-0812">Transmembrane</keyword>
<dbReference type="NCBIfam" id="TIGR03110">
    <property type="entry name" value="exosort_Gpos"/>
    <property type="match status" value="1"/>
</dbReference>
<feature type="transmembrane region" description="Helical" evidence="8">
    <location>
        <begin position="157"/>
        <end position="178"/>
    </location>
</feature>
<keyword evidence="2" id="KW-1003">Cell membrane</keyword>
<keyword evidence="5" id="KW-0378">Hydrolase</keyword>
<sequence>MLKYSVLIVISLIWIYVLSVLKRAKTDTFYFLVGSAGLFVLLLLWSKPYGVWLFSTIVTGAVGLVGSLTGLFETFGMAHVIQVISHQQTHIMVVDYECSGIIETAAFWGLIAFYPVYTIKRRIILAIAGAVCLFAANVIRLSVVAITVYFFGDSSFYLAHAIIGRLVFYTIAILWYYFVFTKGQLVNNVLSERR</sequence>
<dbReference type="InterPro" id="IPR019127">
    <property type="entry name" value="Exosortase"/>
</dbReference>
<dbReference type="NCBIfam" id="TIGR04178">
    <property type="entry name" value="exo_archaeo"/>
    <property type="match status" value="1"/>
</dbReference>
<dbReference type="Proteomes" id="UP000188147">
    <property type="component" value="Chromosome"/>
</dbReference>
<evidence type="ECO:0000256" key="5">
    <source>
        <dbReference type="ARBA" id="ARBA00022801"/>
    </source>
</evidence>
<evidence type="ECO:0000256" key="6">
    <source>
        <dbReference type="ARBA" id="ARBA00022989"/>
    </source>
</evidence>
<evidence type="ECO:0000313" key="10">
    <source>
        <dbReference type="Proteomes" id="UP000188147"/>
    </source>
</evidence>
<evidence type="ECO:0000256" key="1">
    <source>
        <dbReference type="ARBA" id="ARBA00004651"/>
    </source>
</evidence>
<dbReference type="InterPro" id="IPR026392">
    <property type="entry name" value="Exo/Archaeosortase_dom"/>
</dbReference>
<gene>
    <name evidence="9" type="ORF">A9176_00320</name>
</gene>
<feature type="transmembrane region" description="Helical" evidence="8">
    <location>
        <begin position="123"/>
        <end position="151"/>
    </location>
</feature>
<evidence type="ECO:0000256" key="4">
    <source>
        <dbReference type="ARBA" id="ARBA00022692"/>
    </source>
</evidence>
<keyword evidence="3" id="KW-0645">Protease</keyword>
<evidence type="ECO:0000256" key="3">
    <source>
        <dbReference type="ARBA" id="ARBA00022670"/>
    </source>
</evidence>
<comment type="subcellular location">
    <subcellularLocation>
        <location evidence="1">Cell membrane</location>
        <topology evidence="1">Multi-pass membrane protein</topology>
    </subcellularLocation>
</comment>
<keyword evidence="10" id="KW-1185">Reference proteome</keyword>
<reference evidence="9 10" key="1">
    <citation type="submission" date="2016-06" db="EMBL/GenBank/DDBJ databases">
        <authorList>
            <person name="Kim H.J."/>
        </authorList>
    </citation>
    <scope>NUCLEOTIDE SEQUENCE [LARGE SCALE GENOMIC DNA]</scope>
    <source>
        <strain evidence="9 10">KFRI01</strain>
    </source>
</reference>
<dbReference type="InterPro" id="IPR017541">
    <property type="entry name" value="Exosort-XrtG"/>
</dbReference>
<dbReference type="Pfam" id="PF09721">
    <property type="entry name" value="Exosortase_EpsH"/>
    <property type="match status" value="1"/>
</dbReference>
<keyword evidence="6 8" id="KW-1133">Transmembrane helix</keyword>
<proteinExistence type="predicted"/>
<evidence type="ECO:0000256" key="2">
    <source>
        <dbReference type="ARBA" id="ARBA00022475"/>
    </source>
</evidence>
<feature type="transmembrane region" description="Helical" evidence="8">
    <location>
        <begin position="6"/>
        <end position="21"/>
    </location>
</feature>
<evidence type="ECO:0000256" key="8">
    <source>
        <dbReference type="SAM" id="Phobius"/>
    </source>
</evidence>
<evidence type="ECO:0000313" key="9">
    <source>
        <dbReference type="EMBL" id="AQN78936.1"/>
    </source>
</evidence>
<accession>A0ABM6HSF3</accession>
<evidence type="ECO:0000256" key="7">
    <source>
        <dbReference type="ARBA" id="ARBA00023136"/>
    </source>
</evidence>
<dbReference type="EMBL" id="CP016329">
    <property type="protein sequence ID" value="AQN78936.1"/>
    <property type="molecule type" value="Genomic_DNA"/>
</dbReference>